<feature type="transmembrane region" description="Helical" evidence="6">
    <location>
        <begin position="280"/>
        <end position="300"/>
    </location>
</feature>
<feature type="domain" description="EamA" evidence="8">
    <location>
        <begin position="16"/>
        <end position="153"/>
    </location>
</feature>
<dbReference type="Proteomes" id="UP000823388">
    <property type="component" value="Chromosome 9K"/>
</dbReference>
<keyword evidence="3 6" id="KW-0812">Transmembrane</keyword>
<evidence type="ECO:0000313" key="10">
    <source>
        <dbReference type="Proteomes" id="UP000823388"/>
    </source>
</evidence>
<dbReference type="InterPro" id="IPR037185">
    <property type="entry name" value="EmrE-like"/>
</dbReference>
<proteinExistence type="inferred from homology"/>
<evidence type="ECO:0000256" key="3">
    <source>
        <dbReference type="ARBA" id="ARBA00022692"/>
    </source>
</evidence>
<feature type="transmembrane region" description="Helical" evidence="6">
    <location>
        <begin position="183"/>
        <end position="203"/>
    </location>
</feature>
<evidence type="ECO:0000313" key="9">
    <source>
        <dbReference type="EMBL" id="KAG2549775.1"/>
    </source>
</evidence>
<evidence type="ECO:0000256" key="1">
    <source>
        <dbReference type="ARBA" id="ARBA00004141"/>
    </source>
</evidence>
<accession>A0A8T0NMF8</accession>
<dbReference type="InterPro" id="IPR030184">
    <property type="entry name" value="WAT1-related"/>
</dbReference>
<evidence type="ECO:0000256" key="2">
    <source>
        <dbReference type="ARBA" id="ARBA00007635"/>
    </source>
</evidence>
<evidence type="ECO:0000256" key="7">
    <source>
        <dbReference type="SAM" id="MobiDB-lite"/>
    </source>
</evidence>
<gene>
    <name evidence="9" type="ORF">PVAP13_9KG261700</name>
</gene>
<dbReference type="InterPro" id="IPR000620">
    <property type="entry name" value="EamA_dom"/>
</dbReference>
<dbReference type="Pfam" id="PF00892">
    <property type="entry name" value="EamA"/>
    <property type="match status" value="2"/>
</dbReference>
<feature type="transmembrane region" description="Helical" evidence="6">
    <location>
        <begin position="215"/>
        <end position="236"/>
    </location>
</feature>
<evidence type="ECO:0000259" key="8">
    <source>
        <dbReference type="Pfam" id="PF00892"/>
    </source>
</evidence>
<dbReference type="EMBL" id="CM029053">
    <property type="protein sequence ID" value="KAG2549775.1"/>
    <property type="molecule type" value="Genomic_DNA"/>
</dbReference>
<organism evidence="9 10">
    <name type="scientific">Panicum virgatum</name>
    <name type="common">Blackwell switchgrass</name>
    <dbReference type="NCBI Taxonomy" id="38727"/>
    <lineage>
        <taxon>Eukaryota</taxon>
        <taxon>Viridiplantae</taxon>
        <taxon>Streptophyta</taxon>
        <taxon>Embryophyta</taxon>
        <taxon>Tracheophyta</taxon>
        <taxon>Spermatophyta</taxon>
        <taxon>Magnoliopsida</taxon>
        <taxon>Liliopsida</taxon>
        <taxon>Poales</taxon>
        <taxon>Poaceae</taxon>
        <taxon>PACMAD clade</taxon>
        <taxon>Panicoideae</taxon>
        <taxon>Panicodae</taxon>
        <taxon>Paniceae</taxon>
        <taxon>Panicinae</taxon>
        <taxon>Panicum</taxon>
        <taxon>Panicum sect. Hiantes</taxon>
    </lineage>
</organism>
<evidence type="ECO:0000256" key="4">
    <source>
        <dbReference type="ARBA" id="ARBA00022989"/>
    </source>
</evidence>
<name>A0A8T0NMF8_PANVG</name>
<dbReference type="OrthoDB" id="1728340at2759"/>
<sequence length="364" mass="39993">MELAGTWRKVMPYMAMVFLQFGFAGMFLISVASLRQGMSHYVLVVYRNAVAAVVMAPFALWFERKTRPKMTILVFFKILALGLLEPVLDQNFIYIGVNNTSASFSSALTNILPAVTFVNAVILRMERINIKERRSQAKIAGTAITVGGAMLMILFKGPIVNLPWTKHVSHAFSESGAHNSGHWLMGTFMILLSCFCWSAFFILQSYTLRSYPSELSLTTLICALGAIESGAVALVMERDPKAWSIGFDMRLFTAFYSGIMCSGIAYYVQGIVIKERGPVFVTAFSPLCMIIVILLGSIILSEVVTLGRLIGATVIVVGLYALIWGKSKDHGNALDTENNCGKQKTFKLPSSTTDENKTSSLGKV</sequence>
<dbReference type="EMBL" id="CM029053">
    <property type="protein sequence ID" value="KAG2549774.1"/>
    <property type="molecule type" value="Genomic_DNA"/>
</dbReference>
<feature type="transmembrane region" description="Helical" evidence="6">
    <location>
        <begin position="107"/>
        <end position="125"/>
    </location>
</feature>
<feature type="transmembrane region" description="Helical" evidence="6">
    <location>
        <begin position="137"/>
        <end position="155"/>
    </location>
</feature>
<dbReference type="PANTHER" id="PTHR31218">
    <property type="entry name" value="WAT1-RELATED PROTEIN"/>
    <property type="match status" value="1"/>
</dbReference>
<dbReference type="GO" id="GO:0016020">
    <property type="term" value="C:membrane"/>
    <property type="evidence" value="ECO:0007669"/>
    <property type="project" value="UniProtKB-SubCell"/>
</dbReference>
<keyword evidence="10" id="KW-1185">Reference proteome</keyword>
<keyword evidence="4 6" id="KW-1133">Transmembrane helix</keyword>
<comment type="similarity">
    <text evidence="2 6">Belongs to the drug/metabolite transporter (DMT) superfamily. Plant drug/metabolite exporter (P-DME) (TC 2.A.7.4) family.</text>
</comment>
<dbReference type="GO" id="GO:0022857">
    <property type="term" value="F:transmembrane transporter activity"/>
    <property type="evidence" value="ECO:0007669"/>
    <property type="project" value="InterPro"/>
</dbReference>
<reference evidence="9" key="1">
    <citation type="submission" date="2020-05" db="EMBL/GenBank/DDBJ databases">
        <title>WGS assembly of Panicum virgatum.</title>
        <authorList>
            <person name="Lovell J.T."/>
            <person name="Jenkins J."/>
            <person name="Shu S."/>
            <person name="Juenger T.E."/>
            <person name="Schmutz J."/>
        </authorList>
    </citation>
    <scope>NUCLEOTIDE SEQUENCE</scope>
    <source>
        <strain evidence="9">AP13</strain>
    </source>
</reference>
<feature type="domain" description="EamA" evidence="8">
    <location>
        <begin position="185"/>
        <end position="323"/>
    </location>
</feature>
<feature type="transmembrane region" description="Helical" evidence="6">
    <location>
        <begin position="251"/>
        <end position="268"/>
    </location>
</feature>
<feature type="transmembrane region" description="Helical" evidence="6">
    <location>
        <begin position="40"/>
        <end position="62"/>
    </location>
</feature>
<keyword evidence="5 6" id="KW-0472">Membrane</keyword>
<comment type="subcellular location">
    <subcellularLocation>
        <location evidence="1 6">Membrane</location>
        <topology evidence="1 6">Multi-pass membrane protein</topology>
    </subcellularLocation>
</comment>
<feature type="transmembrane region" description="Helical" evidence="6">
    <location>
        <begin position="12"/>
        <end position="34"/>
    </location>
</feature>
<feature type="transmembrane region" description="Helical" evidence="6">
    <location>
        <begin position="306"/>
        <end position="324"/>
    </location>
</feature>
<evidence type="ECO:0000256" key="6">
    <source>
        <dbReference type="RuleBase" id="RU363077"/>
    </source>
</evidence>
<evidence type="ECO:0000256" key="5">
    <source>
        <dbReference type="ARBA" id="ARBA00023136"/>
    </source>
</evidence>
<comment type="caution">
    <text evidence="9">The sequence shown here is derived from an EMBL/GenBank/DDBJ whole genome shotgun (WGS) entry which is preliminary data.</text>
</comment>
<dbReference type="AlphaFoldDB" id="A0A8T0NMF8"/>
<protein>
    <recommendedName>
        <fullName evidence="6">WAT1-related protein</fullName>
    </recommendedName>
</protein>
<feature type="region of interest" description="Disordered" evidence="7">
    <location>
        <begin position="345"/>
        <end position="364"/>
    </location>
</feature>
<dbReference type="SUPFAM" id="SSF103481">
    <property type="entry name" value="Multidrug resistance efflux transporter EmrE"/>
    <property type="match status" value="2"/>
</dbReference>